<dbReference type="GO" id="GO:0003941">
    <property type="term" value="F:L-serine ammonia-lyase activity"/>
    <property type="evidence" value="ECO:0007669"/>
    <property type="project" value="UniProtKB-EC"/>
</dbReference>
<dbReference type="PANTHER" id="PTHR48078:SF2">
    <property type="entry name" value="CATABOLIC L-SERINE_THREONINE DEHYDRATASE"/>
    <property type="match status" value="1"/>
</dbReference>
<dbReference type="OMA" id="RVHFYAS"/>
<dbReference type="GO" id="GO:0004794">
    <property type="term" value="F:threonine deaminase activity"/>
    <property type="evidence" value="ECO:0007669"/>
    <property type="project" value="TreeGrafter"/>
</dbReference>
<evidence type="ECO:0000313" key="9">
    <source>
        <dbReference type="Proteomes" id="UP000053558"/>
    </source>
</evidence>
<dbReference type="InterPro" id="IPR001926">
    <property type="entry name" value="TrpB-like_PALP"/>
</dbReference>
<comment type="catalytic activity">
    <reaction evidence="6">
        <text>L-serine = pyruvate + NH4(+)</text>
        <dbReference type="Rhea" id="RHEA:19169"/>
        <dbReference type="ChEBI" id="CHEBI:15361"/>
        <dbReference type="ChEBI" id="CHEBI:28938"/>
        <dbReference type="ChEBI" id="CHEBI:33384"/>
        <dbReference type="EC" id="4.3.1.17"/>
    </reaction>
</comment>
<proteinExistence type="inferred from homology"/>
<dbReference type="OrthoDB" id="7773036at2759"/>
<sequence>MTDSTAPNRLWRETPLVPSHHISEILNRSAYLKLDMFQPSQSFKYRGISHFGQKMKEIHGPSAHFVIASSGNAGLAAAMTAKDLGLRCTVYLHEGVSEETQAALRRQKAEVIIVGKVYLDSLQAMRNDMKKDPHAVTVPAYDDPLIWEGHASMIQEIREQLVAKPDVIFCSVGGGGLLGGVLTGCRNAGWDDIPIVAIETHGSNCFYQTMAVNTDNFGLGNLPKAEDAPYDVIRDETYNLNLAHLHNINSCVASLGATSPAAGIVRLALDRTGNGRVKCVTIADDMTMWASKSFADDHKIMAELSCAATLAPAYNKAVFDFILPDTDGRDQNIVFVVCGGIKVSVDEMVTWNLQMKAAAKKEPEWKVTCNGRDLNTPK</sequence>
<keyword evidence="5" id="KW-0456">Lyase</keyword>
<dbReference type="PANTHER" id="PTHR48078">
    <property type="entry name" value="THREONINE DEHYDRATASE, MITOCHONDRIAL-RELATED"/>
    <property type="match status" value="1"/>
</dbReference>
<evidence type="ECO:0000259" key="7">
    <source>
        <dbReference type="Pfam" id="PF00291"/>
    </source>
</evidence>
<protein>
    <recommendedName>
        <fullName evidence="3">L-serine ammonia-lyase</fullName>
        <ecNumber evidence="3">4.3.1.17</ecNumber>
    </recommendedName>
</protein>
<reference evidence="9" key="1">
    <citation type="journal article" date="2012" name="Science">
        <title>The Paleozoic origin of enzymatic lignin decomposition reconstructed from 31 fungal genomes.</title>
        <authorList>
            <person name="Floudas D."/>
            <person name="Binder M."/>
            <person name="Riley R."/>
            <person name="Barry K."/>
            <person name="Blanchette R.A."/>
            <person name="Henrissat B."/>
            <person name="Martinez A.T."/>
            <person name="Otillar R."/>
            <person name="Spatafora J.W."/>
            <person name="Yadav J.S."/>
            <person name="Aerts A."/>
            <person name="Benoit I."/>
            <person name="Boyd A."/>
            <person name="Carlson A."/>
            <person name="Copeland A."/>
            <person name="Coutinho P.M."/>
            <person name="de Vries R.P."/>
            <person name="Ferreira P."/>
            <person name="Findley K."/>
            <person name="Foster B."/>
            <person name="Gaskell J."/>
            <person name="Glotzer D."/>
            <person name="Gorecki P."/>
            <person name="Heitman J."/>
            <person name="Hesse C."/>
            <person name="Hori C."/>
            <person name="Igarashi K."/>
            <person name="Jurgens J.A."/>
            <person name="Kallen N."/>
            <person name="Kersten P."/>
            <person name="Kohler A."/>
            <person name="Kuees U."/>
            <person name="Kumar T.K.A."/>
            <person name="Kuo A."/>
            <person name="LaButti K."/>
            <person name="Larrondo L.F."/>
            <person name="Lindquist E."/>
            <person name="Ling A."/>
            <person name="Lombard V."/>
            <person name="Lucas S."/>
            <person name="Lundell T."/>
            <person name="Martin R."/>
            <person name="McLaughlin D.J."/>
            <person name="Morgenstern I."/>
            <person name="Morin E."/>
            <person name="Murat C."/>
            <person name="Nagy L.G."/>
            <person name="Nolan M."/>
            <person name="Ohm R.A."/>
            <person name="Patyshakuliyeva A."/>
            <person name="Rokas A."/>
            <person name="Ruiz-Duenas F.J."/>
            <person name="Sabat G."/>
            <person name="Salamov A."/>
            <person name="Samejima M."/>
            <person name="Schmutz J."/>
            <person name="Slot J.C."/>
            <person name="St John F."/>
            <person name="Stenlid J."/>
            <person name="Sun H."/>
            <person name="Sun S."/>
            <person name="Syed K."/>
            <person name="Tsang A."/>
            <person name="Wiebenga A."/>
            <person name="Young D."/>
            <person name="Pisabarro A."/>
            <person name="Eastwood D.C."/>
            <person name="Martin F."/>
            <person name="Cullen D."/>
            <person name="Grigoriev I.V."/>
            <person name="Hibbett D.S."/>
        </authorList>
    </citation>
    <scope>NUCLEOTIDE SEQUENCE [LARGE SCALE GENOMIC DNA]</scope>
    <source>
        <strain evidence="9">RWD-64-598 SS2</strain>
    </source>
</reference>
<dbReference type="RefSeq" id="XP_007764806.1">
    <property type="nucleotide sequence ID" value="XM_007766616.1"/>
</dbReference>
<comment type="similarity">
    <text evidence="2">Belongs to the serine/threonine dehydratase family.</text>
</comment>
<dbReference type="AlphaFoldDB" id="A0A5M3N1K4"/>
<accession>A0A5M3N1K4</accession>
<dbReference type="GO" id="GO:0006565">
    <property type="term" value="P:L-serine catabolic process"/>
    <property type="evidence" value="ECO:0007669"/>
    <property type="project" value="TreeGrafter"/>
</dbReference>
<dbReference type="EC" id="4.3.1.17" evidence="3"/>
<dbReference type="EMBL" id="JH711574">
    <property type="protein sequence ID" value="EIW85269.1"/>
    <property type="molecule type" value="Genomic_DNA"/>
</dbReference>
<evidence type="ECO:0000256" key="5">
    <source>
        <dbReference type="ARBA" id="ARBA00023239"/>
    </source>
</evidence>
<evidence type="ECO:0000256" key="3">
    <source>
        <dbReference type="ARBA" id="ARBA00012093"/>
    </source>
</evidence>
<evidence type="ECO:0000313" key="8">
    <source>
        <dbReference type="EMBL" id="EIW85269.1"/>
    </source>
</evidence>
<dbReference type="Gene3D" id="3.40.50.1100">
    <property type="match status" value="2"/>
</dbReference>
<keyword evidence="9" id="KW-1185">Reference proteome</keyword>
<name>A0A5M3N1K4_CONPW</name>
<keyword evidence="4" id="KW-0663">Pyridoxal phosphate</keyword>
<comment type="caution">
    <text evidence="8">The sequence shown here is derived from an EMBL/GenBank/DDBJ whole genome shotgun (WGS) entry which is preliminary data.</text>
</comment>
<dbReference type="GO" id="GO:0009097">
    <property type="term" value="P:isoleucine biosynthetic process"/>
    <property type="evidence" value="ECO:0007669"/>
    <property type="project" value="TreeGrafter"/>
</dbReference>
<comment type="cofactor">
    <cofactor evidence="1">
        <name>pyridoxal 5'-phosphate</name>
        <dbReference type="ChEBI" id="CHEBI:597326"/>
    </cofactor>
</comment>
<dbReference type="GO" id="GO:0006567">
    <property type="term" value="P:L-threonine catabolic process"/>
    <property type="evidence" value="ECO:0007669"/>
    <property type="project" value="TreeGrafter"/>
</dbReference>
<dbReference type="InterPro" id="IPR050147">
    <property type="entry name" value="Ser/Thr_Dehydratase"/>
</dbReference>
<dbReference type="KEGG" id="cput:CONPUDRAFT_117998"/>
<gene>
    <name evidence="8" type="ORF">CONPUDRAFT_117998</name>
</gene>
<dbReference type="InterPro" id="IPR036052">
    <property type="entry name" value="TrpB-like_PALP_sf"/>
</dbReference>
<dbReference type="SUPFAM" id="SSF53686">
    <property type="entry name" value="Tryptophan synthase beta subunit-like PLP-dependent enzymes"/>
    <property type="match status" value="1"/>
</dbReference>
<evidence type="ECO:0000256" key="6">
    <source>
        <dbReference type="ARBA" id="ARBA00049406"/>
    </source>
</evidence>
<evidence type="ECO:0000256" key="1">
    <source>
        <dbReference type="ARBA" id="ARBA00001933"/>
    </source>
</evidence>
<dbReference type="Pfam" id="PF00291">
    <property type="entry name" value="PALP"/>
    <property type="match status" value="1"/>
</dbReference>
<dbReference type="Proteomes" id="UP000053558">
    <property type="component" value="Unassembled WGS sequence"/>
</dbReference>
<organism evidence="8 9">
    <name type="scientific">Coniophora puteana (strain RWD-64-598)</name>
    <name type="common">Brown rot fungus</name>
    <dbReference type="NCBI Taxonomy" id="741705"/>
    <lineage>
        <taxon>Eukaryota</taxon>
        <taxon>Fungi</taxon>
        <taxon>Dikarya</taxon>
        <taxon>Basidiomycota</taxon>
        <taxon>Agaricomycotina</taxon>
        <taxon>Agaricomycetes</taxon>
        <taxon>Agaricomycetidae</taxon>
        <taxon>Boletales</taxon>
        <taxon>Coniophorineae</taxon>
        <taxon>Coniophoraceae</taxon>
        <taxon>Coniophora</taxon>
    </lineage>
</organism>
<dbReference type="GeneID" id="19199351"/>
<evidence type="ECO:0000256" key="4">
    <source>
        <dbReference type="ARBA" id="ARBA00022898"/>
    </source>
</evidence>
<feature type="domain" description="Tryptophan synthase beta chain-like PALP" evidence="7">
    <location>
        <begin position="11"/>
        <end position="339"/>
    </location>
</feature>
<evidence type="ECO:0000256" key="2">
    <source>
        <dbReference type="ARBA" id="ARBA00010869"/>
    </source>
</evidence>